<reference evidence="3 4" key="1">
    <citation type="submission" date="2020-05" db="EMBL/GenBank/DDBJ databases">
        <authorList>
            <person name="Khan S.A."/>
            <person name="Jeon C.O."/>
            <person name="Chun B.H."/>
        </authorList>
    </citation>
    <scope>NUCLEOTIDE SEQUENCE [LARGE SCALE GENOMIC DNA]</scope>
    <source>
        <strain evidence="3 4">B156</strain>
    </source>
</reference>
<dbReference type="CDD" id="cd07012">
    <property type="entry name" value="PBP2_Bug_TTT"/>
    <property type="match status" value="1"/>
</dbReference>
<dbReference type="Pfam" id="PF03401">
    <property type="entry name" value="TctC"/>
    <property type="match status" value="1"/>
</dbReference>
<dbReference type="InterPro" id="IPR005064">
    <property type="entry name" value="BUG"/>
</dbReference>
<sequence length="319" mass="33610">MTHATRRQLLGLLCAAALPLSALAQAPAFPTKPVELVVPYPAGGGTDVLGRAFAVAAVKHLPQPLIVMNKPGAAGAIGWADVLNGKEPGYKVALLATDLMTQPNMGLTKITHQDFTPIARLNYDPAAITVRADAPWKTVEEFLAAAKKGDFRIGNGGNGSTWHLAAAAIEDKTGAKFNHIPFAGANPAALSLLGGHIEAITVSAAEVHQHVAAGKLRLLAVMSDQRIKGFENVPTLKEKGLDISIGTWRGLAVPKGTPPEIVAALRAATAKTMQEPSLREALEKQNMGYAYADGDAFGAVMARDHEFFKGLIQKLGLKQ</sequence>
<dbReference type="PANTHER" id="PTHR42928:SF5">
    <property type="entry name" value="BLR1237 PROTEIN"/>
    <property type="match status" value="1"/>
</dbReference>
<evidence type="ECO:0000313" key="3">
    <source>
        <dbReference type="EMBL" id="NNU44630.1"/>
    </source>
</evidence>
<keyword evidence="2" id="KW-0732">Signal</keyword>
<gene>
    <name evidence="3" type="ORF">HK415_17915</name>
</gene>
<dbReference type="SUPFAM" id="SSF53850">
    <property type="entry name" value="Periplasmic binding protein-like II"/>
    <property type="match status" value="1"/>
</dbReference>
<dbReference type="Proteomes" id="UP000552954">
    <property type="component" value="Unassembled WGS sequence"/>
</dbReference>
<dbReference type="PANTHER" id="PTHR42928">
    <property type="entry name" value="TRICARBOXYLATE-BINDING PROTEIN"/>
    <property type="match status" value="1"/>
</dbReference>
<evidence type="ECO:0000256" key="1">
    <source>
        <dbReference type="ARBA" id="ARBA00006987"/>
    </source>
</evidence>
<evidence type="ECO:0000313" key="4">
    <source>
        <dbReference type="Proteomes" id="UP000552954"/>
    </source>
</evidence>
<name>A0A849KB23_9BURK</name>
<accession>A0A849KB23</accession>
<organism evidence="3 4">
    <name type="scientific">Ramlibacter montanisoli</name>
    <dbReference type="NCBI Taxonomy" id="2732512"/>
    <lineage>
        <taxon>Bacteria</taxon>
        <taxon>Pseudomonadati</taxon>
        <taxon>Pseudomonadota</taxon>
        <taxon>Betaproteobacteria</taxon>
        <taxon>Burkholderiales</taxon>
        <taxon>Comamonadaceae</taxon>
        <taxon>Ramlibacter</taxon>
    </lineage>
</organism>
<dbReference type="AlphaFoldDB" id="A0A849KB23"/>
<protein>
    <submittedName>
        <fullName evidence="3">Tripartite tricarboxylate transporter substrate binding protein</fullName>
    </submittedName>
</protein>
<dbReference type="InterPro" id="IPR042100">
    <property type="entry name" value="Bug_dom1"/>
</dbReference>
<keyword evidence="4" id="KW-1185">Reference proteome</keyword>
<dbReference type="EMBL" id="JABFCS010000001">
    <property type="protein sequence ID" value="NNU44630.1"/>
    <property type="molecule type" value="Genomic_DNA"/>
</dbReference>
<evidence type="ECO:0000256" key="2">
    <source>
        <dbReference type="SAM" id="SignalP"/>
    </source>
</evidence>
<dbReference type="InterPro" id="IPR006311">
    <property type="entry name" value="TAT_signal"/>
</dbReference>
<feature type="chain" id="PRO_5032804081" evidence="2">
    <location>
        <begin position="25"/>
        <end position="319"/>
    </location>
</feature>
<proteinExistence type="inferred from homology"/>
<comment type="similarity">
    <text evidence="1">Belongs to the UPF0065 (bug) family.</text>
</comment>
<dbReference type="RefSeq" id="WP_171561591.1">
    <property type="nucleotide sequence ID" value="NZ_JABFCS010000001.1"/>
</dbReference>
<dbReference type="Gene3D" id="3.40.190.10">
    <property type="entry name" value="Periplasmic binding protein-like II"/>
    <property type="match status" value="1"/>
</dbReference>
<feature type="signal peptide" evidence="2">
    <location>
        <begin position="1"/>
        <end position="24"/>
    </location>
</feature>
<dbReference type="PIRSF" id="PIRSF017082">
    <property type="entry name" value="YflP"/>
    <property type="match status" value="1"/>
</dbReference>
<reference evidence="3 4" key="2">
    <citation type="submission" date="2020-06" db="EMBL/GenBank/DDBJ databases">
        <title>Ramlibacter rhizophilus sp. nov., isolated from rhizosphere soil of national flower Mugunghwa from South Korea.</title>
        <authorList>
            <person name="Zheng-Fei Y."/>
            <person name="Huan T."/>
        </authorList>
    </citation>
    <scope>NUCLEOTIDE SEQUENCE [LARGE SCALE GENOMIC DNA]</scope>
    <source>
        <strain evidence="3 4">B156</strain>
    </source>
</reference>
<comment type="caution">
    <text evidence="3">The sequence shown here is derived from an EMBL/GenBank/DDBJ whole genome shotgun (WGS) entry which is preliminary data.</text>
</comment>
<dbReference type="Gene3D" id="3.40.190.150">
    <property type="entry name" value="Bordetella uptake gene, domain 1"/>
    <property type="match status" value="1"/>
</dbReference>
<dbReference type="PROSITE" id="PS51318">
    <property type="entry name" value="TAT"/>
    <property type="match status" value="1"/>
</dbReference>